<keyword evidence="8" id="KW-0233">DNA recombination</keyword>
<dbReference type="GO" id="GO:0035861">
    <property type="term" value="C:site of double-strand break"/>
    <property type="evidence" value="ECO:0007669"/>
    <property type="project" value="TreeGrafter"/>
</dbReference>
<evidence type="ECO:0000256" key="3">
    <source>
        <dbReference type="ARBA" id="ARBA00022454"/>
    </source>
</evidence>
<keyword evidence="4" id="KW-0547">Nucleotide-binding</keyword>
<dbReference type="PANTHER" id="PTHR19306">
    <property type="entry name" value="STRUCTURAL MAINTENANCE OF CHROMOSOMES 5,6 SMC5, SMC6"/>
    <property type="match status" value="1"/>
</dbReference>
<evidence type="ECO:0000313" key="13">
    <source>
        <dbReference type="EMBL" id="ROJ13834.1"/>
    </source>
</evidence>
<keyword evidence="6" id="KW-0067">ATP-binding</keyword>
<evidence type="ECO:0000256" key="2">
    <source>
        <dbReference type="ARBA" id="ARBA00004286"/>
    </source>
</evidence>
<evidence type="ECO:0000313" key="14">
    <source>
        <dbReference type="Proteomes" id="UP000281406"/>
    </source>
</evidence>
<sequence length="351" mass="39979">MSKRKSSNSGLTPDKRSRLSQPEPKEEEESGFFSSGDGKNSSQSAGLHPEKTNLRDLDKDEDQLNKHIQELKRSISQANSADTQARVEKMNHIQAELEDLSFQDSTLAQQIDQFKQACVTAKERLSRMSREKQDLLHAMESKQRQLAAMEESRNNQICRFGEQMPGLLRAIDEADRQGQFKRKPVGPLGFCIRLRDPELGLAVESCLKALMLAFCCDNHADERELQRIMSRCFQHGRRPQIIVSTFTNTLYNNSSRAASHPQYPTVLQALDIENPVVANCLIDMRGIETILLIKNAAEARSVMQGGHPPPNCREAFTREGDQFYNNRYYSSEQNRVQYLTNVEEEIRFANI</sequence>
<dbReference type="GO" id="GO:0030915">
    <property type="term" value="C:Smc5-Smc6 complex"/>
    <property type="evidence" value="ECO:0007669"/>
    <property type="project" value="TreeGrafter"/>
</dbReference>
<dbReference type="GO" id="GO:0005634">
    <property type="term" value="C:nucleus"/>
    <property type="evidence" value="ECO:0007669"/>
    <property type="project" value="UniProtKB-SubCell"/>
</dbReference>
<evidence type="ECO:0000256" key="1">
    <source>
        <dbReference type="ARBA" id="ARBA00004123"/>
    </source>
</evidence>
<accession>A0A3N0XSF6</accession>
<keyword evidence="7 11" id="KW-0175">Coiled coil</keyword>
<keyword evidence="9" id="KW-0234">DNA repair</keyword>
<dbReference type="PANTHER" id="PTHR19306:SF7">
    <property type="entry name" value="SI:DKEY-119F1.1"/>
    <property type="match status" value="1"/>
</dbReference>
<gene>
    <name evidence="13" type="ORF">DPX16_19709</name>
</gene>
<dbReference type="OrthoDB" id="10072614at2759"/>
<reference evidence="13 14" key="1">
    <citation type="submission" date="2018-10" db="EMBL/GenBank/DDBJ databases">
        <title>Genome assembly for a Yunnan-Guizhou Plateau 3E fish, Anabarilius grahami (Regan), and its evolutionary and genetic applications.</title>
        <authorList>
            <person name="Jiang W."/>
        </authorList>
    </citation>
    <scope>NUCLEOTIDE SEQUENCE [LARGE SCALE GENOMIC DNA]</scope>
    <source>
        <strain evidence="13">AG-KIZ</strain>
        <tissue evidence="13">Muscle</tissue>
    </source>
</reference>
<dbReference type="GO" id="GO:0003684">
    <property type="term" value="F:damaged DNA binding"/>
    <property type="evidence" value="ECO:0007669"/>
    <property type="project" value="TreeGrafter"/>
</dbReference>
<evidence type="ECO:0000256" key="12">
    <source>
        <dbReference type="SAM" id="MobiDB-lite"/>
    </source>
</evidence>
<comment type="subcellular location">
    <subcellularLocation>
        <location evidence="2">Chromosome</location>
    </subcellularLocation>
    <subcellularLocation>
        <location evidence="1">Nucleus</location>
    </subcellularLocation>
</comment>
<protein>
    <submittedName>
        <fullName evidence="13">Structural maintenance of chromosomes protein 6</fullName>
    </submittedName>
</protein>
<feature type="compositionally biased region" description="Basic and acidic residues" evidence="12">
    <location>
        <begin position="48"/>
        <end position="58"/>
    </location>
</feature>
<feature type="region of interest" description="Disordered" evidence="12">
    <location>
        <begin position="1"/>
        <end position="58"/>
    </location>
</feature>
<keyword evidence="10" id="KW-0539">Nucleus</keyword>
<dbReference type="GO" id="GO:0000724">
    <property type="term" value="P:double-strand break repair via homologous recombination"/>
    <property type="evidence" value="ECO:0007669"/>
    <property type="project" value="TreeGrafter"/>
</dbReference>
<keyword evidence="3" id="KW-0158">Chromosome</keyword>
<evidence type="ECO:0000256" key="4">
    <source>
        <dbReference type="ARBA" id="ARBA00022741"/>
    </source>
</evidence>
<organism evidence="13 14">
    <name type="scientific">Anabarilius grahami</name>
    <name type="common">Kanglang fish</name>
    <name type="synonym">Barilius grahami</name>
    <dbReference type="NCBI Taxonomy" id="495550"/>
    <lineage>
        <taxon>Eukaryota</taxon>
        <taxon>Metazoa</taxon>
        <taxon>Chordata</taxon>
        <taxon>Craniata</taxon>
        <taxon>Vertebrata</taxon>
        <taxon>Euteleostomi</taxon>
        <taxon>Actinopterygii</taxon>
        <taxon>Neopterygii</taxon>
        <taxon>Teleostei</taxon>
        <taxon>Ostariophysi</taxon>
        <taxon>Cypriniformes</taxon>
        <taxon>Xenocyprididae</taxon>
        <taxon>Xenocypridinae</taxon>
        <taxon>Xenocypridinae incertae sedis</taxon>
        <taxon>Anabarilius</taxon>
    </lineage>
</organism>
<dbReference type="Proteomes" id="UP000281406">
    <property type="component" value="Unassembled WGS sequence"/>
</dbReference>
<dbReference type="GO" id="GO:0003697">
    <property type="term" value="F:single-stranded DNA binding"/>
    <property type="evidence" value="ECO:0007669"/>
    <property type="project" value="TreeGrafter"/>
</dbReference>
<dbReference type="GO" id="GO:0005524">
    <property type="term" value="F:ATP binding"/>
    <property type="evidence" value="ECO:0007669"/>
    <property type="project" value="UniProtKB-KW"/>
</dbReference>
<keyword evidence="14" id="KW-1185">Reference proteome</keyword>
<evidence type="ECO:0000256" key="8">
    <source>
        <dbReference type="ARBA" id="ARBA00023172"/>
    </source>
</evidence>
<evidence type="ECO:0000256" key="7">
    <source>
        <dbReference type="ARBA" id="ARBA00023054"/>
    </source>
</evidence>
<name>A0A3N0XSF6_ANAGA</name>
<dbReference type="EMBL" id="RJVU01064619">
    <property type="protein sequence ID" value="ROJ13834.1"/>
    <property type="molecule type" value="Genomic_DNA"/>
</dbReference>
<proteinExistence type="predicted"/>
<evidence type="ECO:0000256" key="10">
    <source>
        <dbReference type="ARBA" id="ARBA00023242"/>
    </source>
</evidence>
<evidence type="ECO:0000256" key="5">
    <source>
        <dbReference type="ARBA" id="ARBA00022763"/>
    </source>
</evidence>
<feature type="coiled-coil region" evidence="11">
    <location>
        <begin position="111"/>
        <end position="152"/>
    </location>
</feature>
<evidence type="ECO:0000256" key="9">
    <source>
        <dbReference type="ARBA" id="ARBA00023204"/>
    </source>
</evidence>
<evidence type="ECO:0000256" key="11">
    <source>
        <dbReference type="SAM" id="Coils"/>
    </source>
</evidence>
<comment type="caution">
    <text evidence="13">The sequence shown here is derived from an EMBL/GenBank/DDBJ whole genome shotgun (WGS) entry which is preliminary data.</text>
</comment>
<keyword evidence="5" id="KW-0227">DNA damage</keyword>
<dbReference type="AlphaFoldDB" id="A0A3N0XSF6"/>
<evidence type="ECO:0000256" key="6">
    <source>
        <dbReference type="ARBA" id="ARBA00022840"/>
    </source>
</evidence>